<dbReference type="EMBL" id="QBIY01004637">
    <property type="protein sequence ID" value="RXN38658.1"/>
    <property type="molecule type" value="Genomic_DNA"/>
</dbReference>
<name>A0A498P3N3_LABRO</name>
<evidence type="ECO:0000313" key="6">
    <source>
        <dbReference type="Proteomes" id="UP000290572"/>
    </source>
</evidence>
<sequence length="634" mass="72493">MSRFIWNNWGETQRESVYNRVRARYGLDACPILSSDDVQEDDGDIVPAGAADHDYAVTPYPGAQDAAAARIQELEAEVRRLETKVMQLRIGHSLSQFQRFCASDEELRFYTRFPSEEVFLAFWKAIEPSASTLVYWSKAQKKGQTTEMEASQSYHRSLPLIDEFFLYCCRVSAGLQEKVLADIFKISLSTVSRTIITWANYLSLILGSLPIWMSRQEVNSTMPEKFRQFCPEVRVIIDCTEIRCQNPSSLTLQSEVFSSYKNTTTFKGLIGVAPCGPVTFVSSLFTGSISDQELTKQSGILDLLEPGDAWMADKGFTIKSMLAERGAKLIIPPFKTAAQFSKEDAERTQAIACLQIIVERAIRRVKEFHIWDTTVPLTMFGTVNQLWTNCCLMSNFQWPLDVKGLKSAMKMACSKLAIDKKRKVDFENREFKIEVNATSDDLLLHNNVRWLSKGKVLERFWALRKELETFLLDQKSAKAKPFVDFMKNEEEMEVVAFLTDITSHLNDLNLKLQGKNSTVCDLMSAVRAFQRKLEVFKCDLQQNLLHFPRLLDQTAGKHHRHNYAEFLEKLITNFQTRFEDFPLGKQVLLCIENPFLVKSIAEFSTEAMKVFPWANAATLQTELIELHLNLPFQP</sequence>
<reference evidence="5 6" key="1">
    <citation type="submission" date="2018-03" db="EMBL/GenBank/DDBJ databases">
        <title>Draft genome sequence of Rohu Carp (Labeo rohita).</title>
        <authorList>
            <person name="Das P."/>
            <person name="Kushwaha B."/>
            <person name="Joshi C.G."/>
            <person name="Kumar D."/>
            <person name="Nagpure N.S."/>
            <person name="Sahoo L."/>
            <person name="Das S.P."/>
            <person name="Bit A."/>
            <person name="Patnaik S."/>
            <person name="Meher P.K."/>
            <person name="Jayasankar P."/>
            <person name="Koringa P.G."/>
            <person name="Patel N.V."/>
            <person name="Hinsu A.T."/>
            <person name="Kumar R."/>
            <person name="Pandey M."/>
            <person name="Agarwal S."/>
            <person name="Srivastava S."/>
            <person name="Singh M."/>
            <person name="Iquebal M.A."/>
            <person name="Jaiswal S."/>
            <person name="Angadi U.B."/>
            <person name="Kumar N."/>
            <person name="Raza M."/>
            <person name="Shah T.M."/>
            <person name="Rai A."/>
            <person name="Jena J.K."/>
        </authorList>
    </citation>
    <scope>NUCLEOTIDE SEQUENCE [LARGE SCALE GENOMIC DNA]</scope>
    <source>
        <strain evidence="5">DASCIFA01</strain>
        <tissue evidence="5">Testis</tissue>
    </source>
</reference>
<gene>
    <name evidence="5" type="ORF">ROHU_000927</name>
</gene>
<evidence type="ECO:0000256" key="2">
    <source>
        <dbReference type="ARBA" id="ARBA00022723"/>
    </source>
</evidence>
<dbReference type="InterPro" id="IPR027806">
    <property type="entry name" value="HARBI1_dom"/>
</dbReference>
<evidence type="ECO:0000256" key="3">
    <source>
        <dbReference type="SAM" id="Coils"/>
    </source>
</evidence>
<dbReference type="PANTHER" id="PTHR23080">
    <property type="entry name" value="THAP DOMAIN PROTEIN"/>
    <property type="match status" value="1"/>
</dbReference>
<feature type="coiled-coil region" evidence="3">
    <location>
        <begin position="64"/>
        <end position="91"/>
    </location>
</feature>
<comment type="cofactor">
    <cofactor evidence="1">
        <name>a divalent metal cation</name>
        <dbReference type="ChEBI" id="CHEBI:60240"/>
    </cofactor>
</comment>
<keyword evidence="6" id="KW-1185">Reference proteome</keyword>
<dbReference type="Proteomes" id="UP000290572">
    <property type="component" value="Unassembled WGS sequence"/>
</dbReference>
<proteinExistence type="predicted"/>
<dbReference type="GO" id="GO:0046872">
    <property type="term" value="F:metal ion binding"/>
    <property type="evidence" value="ECO:0007669"/>
    <property type="project" value="UniProtKB-KW"/>
</dbReference>
<keyword evidence="2" id="KW-0479">Metal-binding</keyword>
<dbReference type="PANTHER" id="PTHR23080:SF142">
    <property type="entry name" value="SI:CH211-69L10.4"/>
    <property type="match status" value="1"/>
</dbReference>
<evidence type="ECO:0000256" key="1">
    <source>
        <dbReference type="ARBA" id="ARBA00001968"/>
    </source>
</evidence>
<keyword evidence="3" id="KW-0175">Coiled coil</keyword>
<feature type="domain" description="DDE Tnp4" evidence="4">
    <location>
        <begin position="237"/>
        <end position="395"/>
    </location>
</feature>
<organism evidence="5 6">
    <name type="scientific">Labeo rohita</name>
    <name type="common">Indian major carp</name>
    <name type="synonym">Cyprinus rohita</name>
    <dbReference type="NCBI Taxonomy" id="84645"/>
    <lineage>
        <taxon>Eukaryota</taxon>
        <taxon>Metazoa</taxon>
        <taxon>Chordata</taxon>
        <taxon>Craniata</taxon>
        <taxon>Vertebrata</taxon>
        <taxon>Euteleostomi</taxon>
        <taxon>Actinopterygii</taxon>
        <taxon>Neopterygii</taxon>
        <taxon>Teleostei</taxon>
        <taxon>Ostariophysi</taxon>
        <taxon>Cypriniformes</taxon>
        <taxon>Cyprinidae</taxon>
        <taxon>Labeoninae</taxon>
        <taxon>Labeonini</taxon>
        <taxon>Labeo</taxon>
    </lineage>
</organism>
<evidence type="ECO:0000313" key="5">
    <source>
        <dbReference type="EMBL" id="RXN38658.1"/>
    </source>
</evidence>
<comment type="caution">
    <text evidence="5">The sequence shown here is derived from an EMBL/GenBank/DDBJ whole genome shotgun (WGS) entry which is preliminary data.</text>
</comment>
<evidence type="ECO:0000259" key="4">
    <source>
        <dbReference type="Pfam" id="PF13359"/>
    </source>
</evidence>
<protein>
    <submittedName>
        <fullName evidence="5">Zinc finger protein 502-like isoform X2</fullName>
    </submittedName>
</protein>
<dbReference type="AlphaFoldDB" id="A0A498P3N3"/>
<dbReference type="Pfam" id="PF13359">
    <property type="entry name" value="DDE_Tnp_4"/>
    <property type="match status" value="1"/>
</dbReference>
<accession>A0A498P3N3</accession>